<keyword evidence="1" id="KW-0413">Isomerase</keyword>
<dbReference type="GO" id="GO:0016853">
    <property type="term" value="F:isomerase activity"/>
    <property type="evidence" value="ECO:0007669"/>
    <property type="project" value="UniProtKB-KW"/>
</dbReference>
<reference evidence="1 2" key="1">
    <citation type="submission" date="2020-08" db="EMBL/GenBank/DDBJ databases">
        <title>Genomic Encyclopedia of Archaeal and Bacterial Type Strains, Phase II (KMG-II): from individual species to whole genera.</title>
        <authorList>
            <person name="Goeker M."/>
        </authorList>
    </citation>
    <scope>NUCLEOTIDE SEQUENCE [LARGE SCALE GENOMIC DNA]</scope>
    <source>
        <strain evidence="1 2">DSM 23288</strain>
    </source>
</reference>
<dbReference type="RefSeq" id="WP_183342896.1">
    <property type="nucleotide sequence ID" value="NZ_JACHNU010000003.1"/>
</dbReference>
<dbReference type="Proteomes" id="UP000585272">
    <property type="component" value="Unassembled WGS sequence"/>
</dbReference>
<gene>
    <name evidence="1" type="ORF">BDZ31_002757</name>
</gene>
<keyword evidence="2" id="KW-1185">Reference proteome</keyword>
<name>A0A840IGT5_9ACTN</name>
<accession>A0A840IGT5</accession>
<proteinExistence type="predicted"/>
<protein>
    <submittedName>
        <fullName evidence="1">Phosphoheptose isomerase</fullName>
    </submittedName>
</protein>
<sequence>MGTGPTVAEYIAEMEKDAGKLLATVEEAARHLAAGDEQWACNAISLAAKDLSRVADERDNLMERFAARGVSPGL</sequence>
<comment type="caution">
    <text evidence="1">The sequence shown here is derived from an EMBL/GenBank/DDBJ whole genome shotgun (WGS) entry which is preliminary data.</text>
</comment>
<dbReference type="AlphaFoldDB" id="A0A840IGT5"/>
<evidence type="ECO:0000313" key="2">
    <source>
        <dbReference type="Proteomes" id="UP000585272"/>
    </source>
</evidence>
<dbReference type="EMBL" id="JACHNU010000003">
    <property type="protein sequence ID" value="MBB4663168.1"/>
    <property type="molecule type" value="Genomic_DNA"/>
</dbReference>
<evidence type="ECO:0000313" key="1">
    <source>
        <dbReference type="EMBL" id="MBB4663168.1"/>
    </source>
</evidence>
<organism evidence="1 2">
    <name type="scientific">Conexibacter arvalis</name>
    <dbReference type="NCBI Taxonomy" id="912552"/>
    <lineage>
        <taxon>Bacteria</taxon>
        <taxon>Bacillati</taxon>
        <taxon>Actinomycetota</taxon>
        <taxon>Thermoleophilia</taxon>
        <taxon>Solirubrobacterales</taxon>
        <taxon>Conexibacteraceae</taxon>
        <taxon>Conexibacter</taxon>
    </lineage>
</organism>